<dbReference type="PANTHER" id="PTHR10336:SF159">
    <property type="entry name" value="1-PHOSPHATIDYLINOSITOL 4,5-BISPHOSPHATE PHOSPHODIESTERASE GAMMA"/>
    <property type="match status" value="1"/>
</dbReference>
<dbReference type="SUPFAM" id="SSF50044">
    <property type="entry name" value="SH3-domain"/>
    <property type="match status" value="1"/>
</dbReference>
<dbReference type="PRINTS" id="PR00452">
    <property type="entry name" value="SH3DOMAIN"/>
</dbReference>
<dbReference type="SUPFAM" id="SSF50729">
    <property type="entry name" value="PH domain-like"/>
    <property type="match status" value="1"/>
</dbReference>
<reference evidence="28" key="1">
    <citation type="submission" date="2020-11" db="EMBL/GenBank/DDBJ databases">
        <authorList>
            <person name="Tran Van P."/>
        </authorList>
    </citation>
    <scope>NUCLEOTIDE SEQUENCE</scope>
</reference>
<keyword evidence="9 22" id="KW-0378">Hydrolase</keyword>
<dbReference type="GO" id="GO:0004435">
    <property type="term" value="F:phosphatidylinositol-4,5-bisphosphate phospholipase C activity"/>
    <property type="evidence" value="ECO:0007669"/>
    <property type="project" value="UniProtKB-EC"/>
</dbReference>
<evidence type="ECO:0000256" key="3">
    <source>
        <dbReference type="ARBA" id="ARBA00007891"/>
    </source>
</evidence>
<dbReference type="GO" id="GO:0010634">
    <property type="term" value="P:positive regulation of epithelial cell migration"/>
    <property type="evidence" value="ECO:0007669"/>
    <property type="project" value="TreeGrafter"/>
</dbReference>
<dbReference type="SMART" id="SM00149">
    <property type="entry name" value="PLCYc"/>
    <property type="match status" value="1"/>
</dbReference>
<gene>
    <name evidence="28" type="ORF">DSTB1V02_LOCUS11188</name>
</gene>
<dbReference type="GO" id="GO:0005789">
    <property type="term" value="C:endoplasmic reticulum membrane"/>
    <property type="evidence" value="ECO:0007669"/>
    <property type="project" value="UniProtKB-SubCell"/>
</dbReference>
<dbReference type="Pfam" id="PF00387">
    <property type="entry name" value="PI-PLC-Y"/>
    <property type="match status" value="1"/>
</dbReference>
<dbReference type="SUPFAM" id="SSF55550">
    <property type="entry name" value="SH2 domain"/>
    <property type="match status" value="2"/>
</dbReference>
<dbReference type="AlphaFoldDB" id="A0A7R9AC96"/>
<dbReference type="InterPro" id="IPR035024">
    <property type="entry name" value="PLC-gamma_N-SH2"/>
</dbReference>
<evidence type="ECO:0000256" key="6">
    <source>
        <dbReference type="ARBA" id="ARBA00022553"/>
    </source>
</evidence>
<dbReference type="CDD" id="cd00275">
    <property type="entry name" value="C2_PLC_like"/>
    <property type="match status" value="1"/>
</dbReference>
<evidence type="ECO:0000259" key="24">
    <source>
        <dbReference type="PROSITE" id="PS50001"/>
    </source>
</evidence>
<dbReference type="SMART" id="SM00239">
    <property type="entry name" value="C2"/>
    <property type="match status" value="1"/>
</dbReference>
<dbReference type="InterPro" id="IPR001711">
    <property type="entry name" value="PLipase_C_Pinositol-sp_Y"/>
</dbReference>
<keyword evidence="8" id="KW-0677">Repeat</keyword>
<dbReference type="PROSITE" id="PS50001">
    <property type="entry name" value="SH2"/>
    <property type="match status" value="2"/>
</dbReference>
<dbReference type="Proteomes" id="UP000677054">
    <property type="component" value="Unassembled WGS sequence"/>
</dbReference>
<dbReference type="PANTHER" id="PTHR10336">
    <property type="entry name" value="PHOSPHOINOSITIDE-SPECIFIC PHOSPHOLIPASE C FAMILY PROTEIN"/>
    <property type="match status" value="1"/>
</dbReference>
<dbReference type="InterPro" id="IPR017946">
    <property type="entry name" value="PLC-like_Pdiesterase_TIM-brl"/>
</dbReference>
<evidence type="ECO:0000256" key="19">
    <source>
        <dbReference type="ARBA" id="ARBA00023224"/>
    </source>
</evidence>
<dbReference type="Pfam" id="PF00017">
    <property type="entry name" value="SH2"/>
    <property type="match status" value="2"/>
</dbReference>
<dbReference type="SMART" id="SM00148">
    <property type="entry name" value="PLCXc"/>
    <property type="match status" value="1"/>
</dbReference>
<evidence type="ECO:0000256" key="18">
    <source>
        <dbReference type="ARBA" id="ARBA00023136"/>
    </source>
</evidence>
<keyword evidence="15 23" id="KW-1133">Transmembrane helix</keyword>
<dbReference type="PRINTS" id="PR00401">
    <property type="entry name" value="SH2DOMAIN"/>
</dbReference>
<keyword evidence="10" id="KW-0256">Endoplasmic reticulum</keyword>
<dbReference type="CDD" id="cd15860">
    <property type="entry name" value="SNARE_USE1"/>
    <property type="match status" value="1"/>
</dbReference>
<dbReference type="GO" id="GO:0016192">
    <property type="term" value="P:vesicle-mediated transport"/>
    <property type="evidence" value="ECO:0007669"/>
    <property type="project" value="UniProtKB-KW"/>
</dbReference>
<evidence type="ECO:0000256" key="17">
    <source>
        <dbReference type="ARBA" id="ARBA00023098"/>
    </source>
</evidence>
<dbReference type="Gene3D" id="3.20.20.190">
    <property type="entry name" value="Phosphatidylinositol (PI) phosphodiesterase"/>
    <property type="match status" value="2"/>
</dbReference>
<evidence type="ECO:0000256" key="22">
    <source>
        <dbReference type="RuleBase" id="RU361133"/>
    </source>
</evidence>
<dbReference type="InterPro" id="IPR000980">
    <property type="entry name" value="SH2"/>
</dbReference>
<dbReference type="GO" id="GO:0048468">
    <property type="term" value="P:cell development"/>
    <property type="evidence" value="ECO:0007669"/>
    <property type="project" value="UniProtKB-ARBA"/>
</dbReference>
<evidence type="ECO:0000259" key="27">
    <source>
        <dbReference type="PROSITE" id="PS50008"/>
    </source>
</evidence>
<keyword evidence="11" id="KW-0106">Calcium</keyword>
<keyword evidence="29" id="KW-1185">Reference proteome</keyword>
<dbReference type="Gene3D" id="2.30.30.40">
    <property type="entry name" value="SH3 Domains"/>
    <property type="match status" value="1"/>
</dbReference>
<dbReference type="FunFam" id="2.60.40.150:FF:000199">
    <property type="entry name" value="1-phosphatidylinositol 4,5-bisphosphate phosphodiesterase gamma"/>
    <property type="match status" value="1"/>
</dbReference>
<dbReference type="SMART" id="SM00326">
    <property type="entry name" value="SH3"/>
    <property type="match status" value="1"/>
</dbReference>
<evidence type="ECO:0000256" key="5">
    <source>
        <dbReference type="ARBA" id="ARBA00022448"/>
    </source>
</evidence>
<feature type="domain" description="PI-PLC Y-box" evidence="27">
    <location>
        <begin position="567"/>
        <end position="682"/>
    </location>
</feature>
<dbReference type="InterPro" id="IPR000909">
    <property type="entry name" value="PLipase_C_PInositol-sp_X_dom"/>
</dbReference>
<keyword evidence="17 22" id="KW-0443">Lipid metabolism</keyword>
<accession>A0A7R9AC96</accession>
<evidence type="ECO:0000256" key="11">
    <source>
        <dbReference type="ARBA" id="ARBA00022837"/>
    </source>
</evidence>
<evidence type="ECO:0000256" key="9">
    <source>
        <dbReference type="ARBA" id="ARBA00022801"/>
    </source>
</evidence>
<dbReference type="SMART" id="SM00252">
    <property type="entry name" value="SH2"/>
    <property type="match status" value="2"/>
</dbReference>
<evidence type="ECO:0000256" key="14">
    <source>
        <dbReference type="ARBA" id="ARBA00022963"/>
    </source>
</evidence>
<dbReference type="GO" id="GO:0016042">
    <property type="term" value="P:lipid catabolic process"/>
    <property type="evidence" value="ECO:0007669"/>
    <property type="project" value="UniProtKB-KW"/>
</dbReference>
<dbReference type="PROSITE" id="PS50008">
    <property type="entry name" value="PIPLC_Y_DOMAIN"/>
    <property type="match status" value="1"/>
</dbReference>
<feature type="domain" description="SH3" evidence="25">
    <location>
        <begin position="399"/>
        <end position="459"/>
    </location>
</feature>
<dbReference type="Gene3D" id="2.60.40.150">
    <property type="entry name" value="C2 domain"/>
    <property type="match status" value="1"/>
</dbReference>
<dbReference type="InterPro" id="IPR000008">
    <property type="entry name" value="C2_dom"/>
</dbReference>
<keyword evidence="13" id="KW-0653">Protein transport</keyword>
<comment type="similarity">
    <text evidence="3">Belongs to the USE1 family.</text>
</comment>
<evidence type="ECO:0000256" key="1">
    <source>
        <dbReference type="ARBA" id="ARBA00001913"/>
    </source>
</evidence>
<keyword evidence="6" id="KW-0597">Phosphoprotein</keyword>
<dbReference type="EC" id="3.1.4.11" evidence="22"/>
<dbReference type="FunFam" id="3.30.505.10:FF:000009">
    <property type="entry name" value="1-phosphatidylinositol 4,5-bisphosphate phosphodiesterase gamma"/>
    <property type="match status" value="1"/>
</dbReference>
<dbReference type="CDD" id="cd09932">
    <property type="entry name" value="SH2_C-SH2_PLC_gamma_like"/>
    <property type="match status" value="1"/>
</dbReference>
<evidence type="ECO:0000313" key="28">
    <source>
        <dbReference type="EMBL" id="CAD7251421.1"/>
    </source>
</evidence>
<dbReference type="GO" id="GO:0051209">
    <property type="term" value="P:release of sequestered calcium ion into cytosol"/>
    <property type="evidence" value="ECO:0007669"/>
    <property type="project" value="TreeGrafter"/>
</dbReference>
<comment type="subcellular location">
    <subcellularLocation>
        <location evidence="2">Endoplasmic reticulum membrane</location>
        <topology evidence="2">Single-pass type IV membrane protein</topology>
    </subcellularLocation>
</comment>
<evidence type="ECO:0000256" key="23">
    <source>
        <dbReference type="SAM" id="Phobius"/>
    </source>
</evidence>
<dbReference type="GO" id="GO:0046488">
    <property type="term" value="P:phosphatidylinositol metabolic process"/>
    <property type="evidence" value="ECO:0007669"/>
    <property type="project" value="TreeGrafter"/>
</dbReference>
<dbReference type="PROSITE" id="PS50007">
    <property type="entry name" value="PIPLC_X_DOMAIN"/>
    <property type="match status" value="1"/>
</dbReference>
<protein>
    <recommendedName>
        <fullName evidence="22">Phosphoinositide phospholipase C</fullName>
        <ecNumber evidence="22">3.1.4.11</ecNumber>
    </recommendedName>
</protein>
<dbReference type="PROSITE" id="PS50002">
    <property type="entry name" value="SH3"/>
    <property type="match status" value="1"/>
</dbReference>
<feature type="domain" description="C2" evidence="26">
    <location>
        <begin position="686"/>
        <end position="812"/>
    </location>
</feature>
<evidence type="ECO:0000313" key="29">
    <source>
        <dbReference type="Proteomes" id="UP000677054"/>
    </source>
</evidence>
<evidence type="ECO:0000256" key="8">
    <source>
        <dbReference type="ARBA" id="ARBA00022737"/>
    </source>
</evidence>
<evidence type="ECO:0000256" key="16">
    <source>
        <dbReference type="ARBA" id="ARBA00022999"/>
    </source>
</evidence>
<dbReference type="Pfam" id="PF00388">
    <property type="entry name" value="PI-PLC-X"/>
    <property type="match status" value="1"/>
</dbReference>
<feature type="transmembrane region" description="Helical" evidence="23">
    <location>
        <begin position="1175"/>
        <end position="1197"/>
    </location>
</feature>
<dbReference type="InterPro" id="IPR035023">
    <property type="entry name" value="PLC-gamma_C-SH2"/>
</dbReference>
<dbReference type="Pfam" id="PF09753">
    <property type="entry name" value="Use1"/>
    <property type="match status" value="1"/>
</dbReference>
<feature type="domain" description="SH2" evidence="24">
    <location>
        <begin position="279"/>
        <end position="368"/>
    </location>
</feature>
<dbReference type="CDD" id="cd10341">
    <property type="entry name" value="SH2_N-SH2_PLC_gamma_like"/>
    <property type="match status" value="1"/>
</dbReference>
<organism evidence="28">
    <name type="scientific">Darwinula stevensoni</name>
    <dbReference type="NCBI Taxonomy" id="69355"/>
    <lineage>
        <taxon>Eukaryota</taxon>
        <taxon>Metazoa</taxon>
        <taxon>Ecdysozoa</taxon>
        <taxon>Arthropoda</taxon>
        <taxon>Crustacea</taxon>
        <taxon>Oligostraca</taxon>
        <taxon>Ostracoda</taxon>
        <taxon>Podocopa</taxon>
        <taxon>Podocopida</taxon>
        <taxon>Darwinulocopina</taxon>
        <taxon>Darwinuloidea</taxon>
        <taxon>Darwinulidae</taxon>
        <taxon>Darwinula</taxon>
    </lineage>
</organism>
<feature type="domain" description="SH2" evidence="24">
    <location>
        <begin position="167"/>
        <end position="268"/>
    </location>
</feature>
<keyword evidence="14 22" id="KW-0442">Lipid degradation</keyword>
<name>A0A7R9AC96_9CRUS</name>
<dbReference type="EMBL" id="LR903055">
    <property type="protein sequence ID" value="CAD7251421.1"/>
    <property type="molecule type" value="Genomic_DNA"/>
</dbReference>
<dbReference type="Pfam" id="PF00168">
    <property type="entry name" value="C2"/>
    <property type="match status" value="1"/>
</dbReference>
<dbReference type="FunFam" id="2.30.30.40:FF:000051">
    <property type="entry name" value="1-phosphatidylinositol 4,5-bisphosphate phosphodiesterase gamma"/>
    <property type="match status" value="1"/>
</dbReference>
<dbReference type="InterPro" id="IPR019150">
    <property type="entry name" value="Vesicle_transport_protein_Use1"/>
</dbReference>
<keyword evidence="7 23" id="KW-0812">Transmembrane</keyword>
<evidence type="ECO:0000259" key="26">
    <source>
        <dbReference type="PROSITE" id="PS50004"/>
    </source>
</evidence>
<dbReference type="EMBL" id="CAJPEV010003538">
    <property type="protein sequence ID" value="CAG0899970.1"/>
    <property type="molecule type" value="Genomic_DNA"/>
</dbReference>
<dbReference type="PRINTS" id="PR00390">
    <property type="entry name" value="PHPHLIPASEC"/>
</dbReference>
<keyword evidence="4 21" id="KW-0728">SH3 domain</keyword>
<comment type="catalytic activity">
    <reaction evidence="22">
        <text>a 1,2-diacyl-sn-glycero-3-phospho-(1D-myo-inositol-4,5-bisphosphate) + H2O = 1D-myo-inositol 1,4,5-trisphosphate + a 1,2-diacyl-sn-glycerol + H(+)</text>
        <dbReference type="Rhea" id="RHEA:33179"/>
        <dbReference type="ChEBI" id="CHEBI:15377"/>
        <dbReference type="ChEBI" id="CHEBI:15378"/>
        <dbReference type="ChEBI" id="CHEBI:17815"/>
        <dbReference type="ChEBI" id="CHEBI:58456"/>
        <dbReference type="ChEBI" id="CHEBI:203600"/>
        <dbReference type="EC" id="3.1.4.11"/>
    </reaction>
</comment>
<dbReference type="Pfam" id="PF00018">
    <property type="entry name" value="SH3_1"/>
    <property type="match status" value="1"/>
</dbReference>
<proteinExistence type="inferred from homology"/>
<dbReference type="InterPro" id="IPR036860">
    <property type="entry name" value="SH2_dom_sf"/>
</dbReference>
<evidence type="ECO:0000256" key="13">
    <source>
        <dbReference type="ARBA" id="ARBA00022927"/>
    </source>
</evidence>
<dbReference type="Gene3D" id="3.30.505.10">
    <property type="entry name" value="SH2 domain"/>
    <property type="match status" value="2"/>
</dbReference>
<keyword evidence="18 23" id="KW-0472">Membrane</keyword>
<dbReference type="InterPro" id="IPR001452">
    <property type="entry name" value="SH3_domain"/>
</dbReference>
<dbReference type="OrthoDB" id="269822at2759"/>
<evidence type="ECO:0000259" key="25">
    <source>
        <dbReference type="PROSITE" id="PS50002"/>
    </source>
</evidence>
<keyword evidence="5" id="KW-0813">Transport</keyword>
<dbReference type="SUPFAM" id="SSF51695">
    <property type="entry name" value="PLC-like phosphodiesterases"/>
    <property type="match status" value="2"/>
</dbReference>
<dbReference type="GO" id="GO:0032587">
    <property type="term" value="C:ruffle membrane"/>
    <property type="evidence" value="ECO:0007669"/>
    <property type="project" value="TreeGrafter"/>
</dbReference>
<dbReference type="InterPro" id="IPR035892">
    <property type="entry name" value="C2_domain_sf"/>
</dbReference>
<dbReference type="SUPFAM" id="SSF49562">
    <property type="entry name" value="C2 domain (Calcium/lipid-binding domain, CaLB)"/>
    <property type="match status" value="1"/>
</dbReference>
<dbReference type="GO" id="GO:0048015">
    <property type="term" value="P:phosphatidylinositol-mediated signaling"/>
    <property type="evidence" value="ECO:0007669"/>
    <property type="project" value="TreeGrafter"/>
</dbReference>
<evidence type="ECO:0000256" key="10">
    <source>
        <dbReference type="ARBA" id="ARBA00022824"/>
    </source>
</evidence>
<evidence type="ECO:0000256" key="12">
    <source>
        <dbReference type="ARBA" id="ARBA00022892"/>
    </source>
</evidence>
<dbReference type="InterPro" id="IPR036028">
    <property type="entry name" value="SH3-like_dom_sf"/>
</dbReference>
<evidence type="ECO:0000256" key="2">
    <source>
        <dbReference type="ARBA" id="ARBA00004163"/>
    </source>
</evidence>
<dbReference type="GO" id="GO:0015031">
    <property type="term" value="P:protein transport"/>
    <property type="evidence" value="ECO:0007669"/>
    <property type="project" value="UniProtKB-KW"/>
</dbReference>
<evidence type="ECO:0000256" key="7">
    <source>
        <dbReference type="ARBA" id="ARBA00022692"/>
    </source>
</evidence>
<dbReference type="InterPro" id="IPR001192">
    <property type="entry name" value="PI-PLC_fam"/>
</dbReference>
<dbReference type="PROSITE" id="PS50004">
    <property type="entry name" value="C2"/>
    <property type="match status" value="1"/>
</dbReference>
<evidence type="ECO:0000256" key="4">
    <source>
        <dbReference type="ARBA" id="ARBA00022443"/>
    </source>
</evidence>
<keyword evidence="12" id="KW-0931">ER-Golgi transport</keyword>
<evidence type="ECO:0000256" key="20">
    <source>
        <dbReference type="PROSITE-ProRule" id="PRU00191"/>
    </source>
</evidence>
<sequence length="1221" mass="139504">MDVLRIIKEHAFAVSDYPVILSIEDHCSLPQQRRMAVAFQEVFGDALLKHRLDPASGVMPSPEILKRKIILKHKKLPESSSLEDTAAAVREDAEGDASNWVKNGVLYLEDPVDRRWNRHFFVLTPSRLYYTVEREDSAGEDDGDDRDRSSIVKESCPNEELHFGEKWFHGRLPGGRANAEKLLREYSHLGDGTFLVRESETFVGDYSLSFWRQGQVNHCRIKNHQESGRTKYYMIDTLTFDSLYDLVTHYRTHPLRSQEFLITLKEPVPQPSQHEGKEWYHSALTRQQAEEFLKRVPYDGAFLVRKSDKEPNTYAISFRAEGKIKHCCIKQEGRLFVIGTSQFESLVDLVEYYEKNDLYKKMKLKYPVNEELVRRLKLEPEEGAVYGHPDLYTDPNSFTSKVVVKAMYDYRAQREDELSFCKHAIISNVNKRDGGWWQGDYGGKKQHYFPANYVQEVESGEENGEGALLGNLQQGSVDIVGCDVEILDFQASPSVSSPRPSSATAPTLNWIVRIKNSTMMQPFDLACPSRAEAVEWGQKINQVSQRANDLVNQHKEMERIKRIAKELSNLVVYCQSVAFCPERIQEARIHTEMSSFPENKIEKWLNPGNVKFLLWYHQIQMSRVYPKGQRLDSSNYDPVRMWNGGCQMVALNFQTPDRAMQLNQGRFLANGGCGYVLRPEFMLSESFDPYNRGTLDEELVPPLSVTIQILAGRHLTRPGKSGRGILSPFVEVEVVGAPYDSGNRYITRTVQDNGFNPVWNEVCSFDIACPALAMIRFVVQDEDMFGEPNFLGQATYPVECMRCGYRSVRLRNGYSESLELASLLVHVEMRHPRSEENEIRTLRDRLTDLKQCIEVGPNPEDVTRSRQEFTDLERRLFALLGDGQNRLQRHQGRLMRRVSSSLVLHLPFPPDIPSEIPAGEREMVKSRLEINFRRLLVRCETLAASSDWKDTWRSQEYLNALTELLAEVKSAPNRVCEMRMKGTHSPFPCSRPDPETLSDYQAKVDYLKRVVAAEKLGTGTVREGGGTGTLGLTAPSSQLQDPLTRDLQHRVTSRVNEDVRRELFGRGEQASLEPRHRKGATATTTDFDALLQFHHKQQEKVAEDMLGLVQSLKEQSLVAGKIILKDNKVLQLLATVALLHSVLEKSSHLAEGNFARLKVESDRLSEYRSRSCKCWVYLLLIIISVTFFGMVMFMRLFKKRVHYGAYAPPQPHPTVTLPPSS</sequence>
<dbReference type="FunFam" id="3.30.505.10:FF:000011">
    <property type="entry name" value="1-phosphatidylinositol 4,5-bisphosphate phosphodiesterase gamma"/>
    <property type="match status" value="1"/>
</dbReference>
<keyword evidence="16 20" id="KW-0727">SH2 domain</keyword>
<keyword evidence="19" id="KW-0807">Transducer</keyword>
<comment type="cofactor">
    <cofactor evidence="1">
        <name>Ca(2+)</name>
        <dbReference type="ChEBI" id="CHEBI:29108"/>
    </cofactor>
</comment>
<evidence type="ECO:0000256" key="21">
    <source>
        <dbReference type="PROSITE-ProRule" id="PRU00192"/>
    </source>
</evidence>
<evidence type="ECO:0000256" key="15">
    <source>
        <dbReference type="ARBA" id="ARBA00022989"/>
    </source>
</evidence>
<dbReference type="CDD" id="cd11825">
    <property type="entry name" value="SH3_PLCgamma"/>
    <property type="match status" value="1"/>
</dbReference>